<keyword evidence="3" id="KW-1185">Reference proteome</keyword>
<sequence>MWDYPRPPRVEPRSERIIVRFGGEVIADSTGAVRVLETSHPPVYYLPRAAFEKGVLSPVEGTSFCEFKGRAQYFDVVAGGSVASRAAWTYPEPTQGFEALGSRVALYPGLMESCEIDGEQVKFQDGDFYGGWITPWITGPFKGGPGTAGW</sequence>
<dbReference type="InterPro" id="IPR007361">
    <property type="entry name" value="DUF427"/>
</dbReference>
<dbReference type="PANTHER" id="PTHR43058">
    <property type="entry name" value="SLR0655 PROTEIN"/>
    <property type="match status" value="1"/>
</dbReference>
<dbReference type="Gene3D" id="2.170.150.40">
    <property type="entry name" value="Domain of unknown function (DUF427)"/>
    <property type="match status" value="1"/>
</dbReference>
<dbReference type="Pfam" id="PF04248">
    <property type="entry name" value="NTP_transf_9"/>
    <property type="match status" value="1"/>
</dbReference>
<organism evidence="2 3">
    <name type="scientific">Paeniglutamicibacter antarcticus</name>
    <dbReference type="NCBI Taxonomy" id="494023"/>
    <lineage>
        <taxon>Bacteria</taxon>
        <taxon>Bacillati</taxon>
        <taxon>Actinomycetota</taxon>
        <taxon>Actinomycetes</taxon>
        <taxon>Micrococcales</taxon>
        <taxon>Micrococcaceae</taxon>
        <taxon>Paeniglutamicibacter</taxon>
    </lineage>
</organism>
<dbReference type="InterPro" id="IPR038694">
    <property type="entry name" value="DUF427_sf"/>
</dbReference>
<comment type="caution">
    <text evidence="2">The sequence shown here is derived from an EMBL/GenBank/DDBJ whole genome shotgun (WGS) entry which is preliminary data.</text>
</comment>
<name>A0ABP9TSH4_9MICC</name>
<feature type="domain" description="DUF427" evidence="1">
    <location>
        <begin position="19"/>
        <end position="108"/>
    </location>
</feature>
<protein>
    <submittedName>
        <fullName evidence="2">DUF427 domain-containing protein</fullName>
    </submittedName>
</protein>
<dbReference type="PANTHER" id="PTHR43058:SF1">
    <property type="entry name" value="DUF427 DOMAIN-CONTAINING PROTEIN"/>
    <property type="match status" value="1"/>
</dbReference>
<accession>A0ABP9TSH4</accession>
<gene>
    <name evidence="2" type="ORF">GCM10025778_32570</name>
</gene>
<proteinExistence type="predicted"/>
<evidence type="ECO:0000313" key="3">
    <source>
        <dbReference type="Proteomes" id="UP001501257"/>
    </source>
</evidence>
<dbReference type="Proteomes" id="UP001501257">
    <property type="component" value="Unassembled WGS sequence"/>
</dbReference>
<evidence type="ECO:0000259" key="1">
    <source>
        <dbReference type="Pfam" id="PF04248"/>
    </source>
</evidence>
<evidence type="ECO:0000313" key="2">
    <source>
        <dbReference type="EMBL" id="GAA5228718.1"/>
    </source>
</evidence>
<dbReference type="EMBL" id="BAABLK010000087">
    <property type="protein sequence ID" value="GAA5228718.1"/>
    <property type="molecule type" value="Genomic_DNA"/>
</dbReference>
<reference evidence="3" key="1">
    <citation type="journal article" date="2019" name="Int. J. Syst. Evol. Microbiol.">
        <title>The Global Catalogue of Microorganisms (GCM) 10K type strain sequencing project: providing services to taxonomists for standard genome sequencing and annotation.</title>
        <authorList>
            <consortium name="The Broad Institute Genomics Platform"/>
            <consortium name="The Broad Institute Genome Sequencing Center for Infectious Disease"/>
            <person name="Wu L."/>
            <person name="Ma J."/>
        </authorList>
    </citation>
    <scope>NUCLEOTIDE SEQUENCE [LARGE SCALE GENOMIC DNA]</scope>
    <source>
        <strain evidence="3">JCM 18952</strain>
    </source>
</reference>